<feature type="transmembrane region" description="Helical" evidence="1">
    <location>
        <begin position="36"/>
        <end position="61"/>
    </location>
</feature>
<evidence type="ECO:0000313" key="5">
    <source>
        <dbReference type="Proteomes" id="UP000681720"/>
    </source>
</evidence>
<keyword evidence="1" id="KW-1133">Transmembrane helix</keyword>
<evidence type="ECO:0000313" key="3">
    <source>
        <dbReference type="EMBL" id="CAF4059356.1"/>
    </source>
</evidence>
<dbReference type="EMBL" id="CAJOBJ010004970">
    <property type="protein sequence ID" value="CAF4017148.1"/>
    <property type="molecule type" value="Genomic_DNA"/>
</dbReference>
<protein>
    <submittedName>
        <fullName evidence="2">Uncharacterized protein</fullName>
    </submittedName>
</protein>
<gene>
    <name evidence="3" type="ORF">BYL167_LOCUS16872</name>
    <name evidence="2" type="ORF">GIL414_LOCUS12650</name>
    <name evidence="4" type="ORF">SMN809_LOCUS17629</name>
</gene>
<organism evidence="2 5">
    <name type="scientific">Rotaria magnacalcarata</name>
    <dbReference type="NCBI Taxonomy" id="392030"/>
    <lineage>
        <taxon>Eukaryota</taxon>
        <taxon>Metazoa</taxon>
        <taxon>Spiralia</taxon>
        <taxon>Gnathifera</taxon>
        <taxon>Rotifera</taxon>
        <taxon>Eurotatoria</taxon>
        <taxon>Bdelloidea</taxon>
        <taxon>Philodinida</taxon>
        <taxon>Philodinidae</taxon>
        <taxon>Rotaria</taxon>
    </lineage>
</organism>
<dbReference type="Proteomes" id="UP000681967">
    <property type="component" value="Unassembled WGS sequence"/>
</dbReference>
<evidence type="ECO:0000256" key="1">
    <source>
        <dbReference type="SAM" id="Phobius"/>
    </source>
</evidence>
<keyword evidence="1" id="KW-0472">Membrane</keyword>
<evidence type="ECO:0000313" key="4">
    <source>
        <dbReference type="EMBL" id="CAF4107205.1"/>
    </source>
</evidence>
<keyword evidence="1" id="KW-0812">Transmembrane</keyword>
<dbReference type="Gene3D" id="1.20.1070.10">
    <property type="entry name" value="Rhodopsin 7-helix transmembrane proteins"/>
    <property type="match status" value="1"/>
</dbReference>
<accession>A0A8S2NVC6</accession>
<feature type="transmembrane region" description="Helical" evidence="1">
    <location>
        <begin position="81"/>
        <end position="106"/>
    </location>
</feature>
<dbReference type="EMBL" id="CAJOBH010006537">
    <property type="protein sequence ID" value="CAF4059356.1"/>
    <property type="molecule type" value="Genomic_DNA"/>
</dbReference>
<dbReference type="Proteomes" id="UP000676336">
    <property type="component" value="Unassembled WGS sequence"/>
</dbReference>
<name>A0A8S2NVC6_9BILA</name>
<reference evidence="2" key="1">
    <citation type="submission" date="2021-02" db="EMBL/GenBank/DDBJ databases">
        <authorList>
            <person name="Nowell W R."/>
        </authorList>
    </citation>
    <scope>NUCLEOTIDE SEQUENCE</scope>
</reference>
<dbReference type="Proteomes" id="UP000681720">
    <property type="component" value="Unassembled WGS sequence"/>
</dbReference>
<dbReference type="AlphaFoldDB" id="A0A8S2NVC6"/>
<comment type="caution">
    <text evidence="2">The sequence shown here is derived from an EMBL/GenBank/DDBJ whole genome shotgun (WGS) entry which is preliminary data.</text>
</comment>
<evidence type="ECO:0000313" key="2">
    <source>
        <dbReference type="EMBL" id="CAF4017148.1"/>
    </source>
</evidence>
<sequence length="185" mass="21003">MNNSNNNDNLPPGGGGGMGPPPDVGPIQIASIQRNLVLYSCILLFLFGFFGRAASVVPGAIICAPGSTSNPTYQYFYTEIWPILITTLQTLLPTILLSILSIKMFIRLRGQQKQKRQLKQGRCRTFLDRQMLHCLSSRLFRREFFNLKHCEQHRRVGVVTQMLDFEESQTQTQLYHLEGEKSKKA</sequence>
<proteinExistence type="predicted"/>
<dbReference type="EMBL" id="CAJOBI010008228">
    <property type="protein sequence ID" value="CAF4107205.1"/>
    <property type="molecule type" value="Genomic_DNA"/>
</dbReference>